<evidence type="ECO:0000256" key="6">
    <source>
        <dbReference type="ARBA" id="ARBA00022676"/>
    </source>
</evidence>
<evidence type="ECO:0000256" key="8">
    <source>
        <dbReference type="ARBA" id="ARBA00022695"/>
    </source>
</evidence>
<proteinExistence type="inferred from homology"/>
<dbReference type="AlphaFoldDB" id="A0A428Z2T4"/>
<dbReference type="Gene3D" id="3.90.176.10">
    <property type="entry name" value="Toxin ADP-ribosyltransferase, Chain A, domain 1"/>
    <property type="match status" value="1"/>
</dbReference>
<keyword evidence="9" id="KW-0843">Virulence</keyword>
<dbReference type="RefSeq" id="WP_051795089.1">
    <property type="nucleotide sequence ID" value="NZ_QHKI01000031.1"/>
</dbReference>
<reference evidence="12 13" key="1">
    <citation type="submission" date="2018-05" db="EMBL/GenBank/DDBJ databases">
        <title>Evolution of GPA BGCs.</title>
        <authorList>
            <person name="Waglechner N."/>
            <person name="Wright G.D."/>
        </authorList>
    </citation>
    <scope>NUCLEOTIDE SEQUENCE [LARGE SCALE GENOMIC DNA]</scope>
    <source>
        <strain evidence="12 13">A82846</strain>
    </source>
</reference>
<evidence type="ECO:0000256" key="5">
    <source>
        <dbReference type="ARBA" id="ARBA00022656"/>
    </source>
</evidence>
<evidence type="ECO:0000256" key="11">
    <source>
        <dbReference type="SAM" id="Phobius"/>
    </source>
</evidence>
<dbReference type="GO" id="GO:0106274">
    <property type="term" value="F:NAD+-protein-arginine ADP-ribosyltransferase activity"/>
    <property type="evidence" value="ECO:0007669"/>
    <property type="project" value="UniProtKB-EC"/>
</dbReference>
<feature type="transmembrane region" description="Helical" evidence="11">
    <location>
        <begin position="497"/>
        <end position="519"/>
    </location>
</feature>
<keyword evidence="6" id="KW-0328">Glycosyltransferase</keyword>
<keyword evidence="11" id="KW-0472">Membrane</keyword>
<comment type="catalytic activity">
    <reaction evidence="10">
        <text>L-arginyl-[protein] + NAD(+) = N(omega)-(ADP-D-ribosyl)-L-arginyl-[protein] + nicotinamide + H(+)</text>
        <dbReference type="Rhea" id="RHEA:19149"/>
        <dbReference type="Rhea" id="RHEA-COMP:10532"/>
        <dbReference type="Rhea" id="RHEA-COMP:15087"/>
        <dbReference type="ChEBI" id="CHEBI:15378"/>
        <dbReference type="ChEBI" id="CHEBI:17154"/>
        <dbReference type="ChEBI" id="CHEBI:29965"/>
        <dbReference type="ChEBI" id="CHEBI:57540"/>
        <dbReference type="ChEBI" id="CHEBI:142554"/>
        <dbReference type="EC" id="2.4.2.31"/>
    </reaction>
</comment>
<evidence type="ECO:0000313" key="13">
    <source>
        <dbReference type="Proteomes" id="UP000287547"/>
    </source>
</evidence>
<evidence type="ECO:0000256" key="1">
    <source>
        <dbReference type="ARBA" id="ARBA00004613"/>
    </source>
</evidence>
<feature type="transmembrane region" description="Helical" evidence="11">
    <location>
        <begin position="422"/>
        <end position="447"/>
    </location>
</feature>
<protein>
    <recommendedName>
        <fullName evidence="3">NAD(+)--protein-arginine ADP-ribosyltransferase</fullName>
        <ecNumber evidence="3">2.4.2.31</ecNumber>
    </recommendedName>
</protein>
<gene>
    <name evidence="12" type="ORF">DMH04_31075</name>
</gene>
<sequence>MTGRHLGAHDSGTAAAVPIAQAADVSMPAVTPNVLTPQALLGLQSVAGNRATAMYVQRSGDDGGGGTGTAVASGARAEVDAALRSRDPGDVKDISDVGVATTSERLDLIRILLDQGWVGPRDEYMIERIWDSFGGSLGAVMAANRQLWDASIDRGAELEDLPAVRALRSRFTADVIALATEYLRGNRAYVMQEMAGLGISPDPNQANAPLTQDQSAQMADMQAAANIVAQLQQGREDLRRVPVGHEHDAAAMPPAGPSGPVPSMMYTRTASFDPLQRPQFPPNAGEPNMKTWDEVKAADDRAVAIISALTDHYPALYAISREGQSAVSGQFADAASPGAAREQLAVALRRLIHDIEGTQTRLNEAGGDLALEMLPLHQQLFASRPGASGTNWGEPLARWAGEYERRDHENTQFWIRLGLESLAAAAFLVSMFASGGLALAIMAGGLAATGVQAAMSAAKYDELSQAARTAVRSGTELVTPGQVSAARMRAQADEVSLIMAAIMVAVGTVAAGASALRALRGRPPSLRVLIGEELYAEYESVINVLKEQHPELRGIPTEDLIAIRGYTNNDWAQLNMALRTGDAVELARLQEYLTRATSGLRQLPSYQGTVTRHVHFSVDMRAVYQEGAIVTEQAFTSTMARGGVAAQREGNTLMIIESLSGKNISLISRVAGENEVLFMPGTRFRVTAVEHGGVVIRMTEVP</sequence>
<dbReference type="Proteomes" id="UP000287547">
    <property type="component" value="Unassembled WGS sequence"/>
</dbReference>
<dbReference type="SUPFAM" id="SSF56399">
    <property type="entry name" value="ADP-ribosylation"/>
    <property type="match status" value="1"/>
</dbReference>
<dbReference type="GO" id="GO:0005576">
    <property type="term" value="C:extracellular region"/>
    <property type="evidence" value="ECO:0007669"/>
    <property type="project" value="UniProtKB-SubCell"/>
</dbReference>
<organism evidence="12 13">
    <name type="scientific">Kibdelosporangium aridum</name>
    <dbReference type="NCBI Taxonomy" id="2030"/>
    <lineage>
        <taxon>Bacteria</taxon>
        <taxon>Bacillati</taxon>
        <taxon>Actinomycetota</taxon>
        <taxon>Actinomycetes</taxon>
        <taxon>Pseudonocardiales</taxon>
        <taxon>Pseudonocardiaceae</taxon>
        <taxon>Kibdelosporangium</taxon>
    </lineage>
</organism>
<dbReference type="GO" id="GO:0016779">
    <property type="term" value="F:nucleotidyltransferase activity"/>
    <property type="evidence" value="ECO:0007669"/>
    <property type="project" value="UniProtKB-KW"/>
</dbReference>
<dbReference type="PANTHER" id="PTHR10339">
    <property type="entry name" value="ADP-RIBOSYLTRANSFERASE"/>
    <property type="match status" value="1"/>
</dbReference>
<keyword evidence="4" id="KW-0964">Secreted</keyword>
<evidence type="ECO:0000256" key="7">
    <source>
        <dbReference type="ARBA" id="ARBA00022679"/>
    </source>
</evidence>
<keyword evidence="7" id="KW-0808">Transferase</keyword>
<evidence type="ECO:0000256" key="2">
    <source>
        <dbReference type="ARBA" id="ARBA00009558"/>
    </source>
</evidence>
<dbReference type="InterPro" id="IPR050999">
    <property type="entry name" value="ADP-ribosyltransferase_ARG"/>
</dbReference>
<evidence type="ECO:0000256" key="4">
    <source>
        <dbReference type="ARBA" id="ARBA00022525"/>
    </source>
</evidence>
<dbReference type="EMBL" id="QHKI01000031">
    <property type="protein sequence ID" value="RSM80036.1"/>
    <property type="molecule type" value="Genomic_DNA"/>
</dbReference>
<keyword evidence="11" id="KW-1133">Transmembrane helix</keyword>
<dbReference type="InterPro" id="IPR000768">
    <property type="entry name" value="ART"/>
</dbReference>
<dbReference type="Pfam" id="PF01129">
    <property type="entry name" value="ART"/>
    <property type="match status" value="1"/>
</dbReference>
<dbReference type="GO" id="GO:0003950">
    <property type="term" value="F:NAD+ poly-ADP-ribosyltransferase activity"/>
    <property type="evidence" value="ECO:0007669"/>
    <property type="project" value="TreeGrafter"/>
</dbReference>
<evidence type="ECO:0000256" key="9">
    <source>
        <dbReference type="ARBA" id="ARBA00023026"/>
    </source>
</evidence>
<dbReference type="GO" id="GO:0090729">
    <property type="term" value="F:toxin activity"/>
    <property type="evidence" value="ECO:0007669"/>
    <property type="project" value="UniProtKB-KW"/>
</dbReference>
<evidence type="ECO:0000313" key="12">
    <source>
        <dbReference type="EMBL" id="RSM80036.1"/>
    </source>
</evidence>
<comment type="similarity">
    <text evidence="2">Belongs to the Arg-specific ADP-ribosyltransferase family.</text>
</comment>
<keyword evidence="8" id="KW-0548">Nucleotidyltransferase</keyword>
<comment type="caution">
    <text evidence="12">The sequence shown here is derived from an EMBL/GenBank/DDBJ whole genome shotgun (WGS) entry which is preliminary data.</text>
</comment>
<dbReference type="PANTHER" id="PTHR10339:SF25">
    <property type="entry name" value="SECRETED EXOENZYME S"/>
    <property type="match status" value="1"/>
</dbReference>
<keyword evidence="11" id="KW-0812">Transmembrane</keyword>
<dbReference type="OrthoDB" id="3320501at2"/>
<dbReference type="PROSITE" id="PS51996">
    <property type="entry name" value="TR_MART"/>
    <property type="match status" value="1"/>
</dbReference>
<evidence type="ECO:0000256" key="3">
    <source>
        <dbReference type="ARBA" id="ARBA00012031"/>
    </source>
</evidence>
<keyword evidence="5" id="KW-0800">Toxin</keyword>
<evidence type="ECO:0000256" key="10">
    <source>
        <dbReference type="ARBA" id="ARBA00047597"/>
    </source>
</evidence>
<accession>A0A428Z2T4</accession>
<name>A0A428Z2T4_KIBAR</name>
<comment type="subcellular location">
    <subcellularLocation>
        <location evidence="1">Secreted</location>
    </subcellularLocation>
</comment>
<dbReference type="EC" id="2.4.2.31" evidence="3"/>